<dbReference type="RefSeq" id="WP_160802150.1">
    <property type="nucleotide sequence ID" value="NZ_WUUL01000009.1"/>
</dbReference>
<organism evidence="1 2">
    <name type="scientific">Shimazuella alba</name>
    <dbReference type="NCBI Taxonomy" id="2690964"/>
    <lineage>
        <taxon>Bacteria</taxon>
        <taxon>Bacillati</taxon>
        <taxon>Bacillota</taxon>
        <taxon>Bacilli</taxon>
        <taxon>Bacillales</taxon>
        <taxon>Thermoactinomycetaceae</taxon>
        <taxon>Shimazuella</taxon>
    </lineage>
</organism>
<protein>
    <submittedName>
        <fullName evidence="1">Uncharacterized protein</fullName>
    </submittedName>
</protein>
<evidence type="ECO:0000313" key="1">
    <source>
        <dbReference type="EMBL" id="MXQ54804.1"/>
    </source>
</evidence>
<dbReference type="EMBL" id="WUUL01000009">
    <property type="protein sequence ID" value="MXQ54804.1"/>
    <property type="molecule type" value="Genomic_DNA"/>
</dbReference>
<proteinExistence type="predicted"/>
<sequence>MSTLQTKKNIQSFDWEKYWPNLSPLYLSYLELERDPYYTFLPTDELEEYLQKAMHIGAQAAKSYIQMDNLSFFNHVLKENIRIHLLEQHPQQSNIRAQYNRKKQTIVIYKNSIKEIQRFLSNEIGEIAHIDLIILHAYHEWFHHLEETSIGRTDLKFRSVVIKKRGPFLVKRPLSRLREIAAHSFTQTALGLRWSPLLLDQFRYLLSKGYTNAKIRESFQDTQRTYYAIINKK</sequence>
<comment type="caution">
    <text evidence="1">The sequence shown here is derived from an EMBL/GenBank/DDBJ whole genome shotgun (WGS) entry which is preliminary data.</text>
</comment>
<dbReference type="AlphaFoldDB" id="A0A6I4W201"/>
<dbReference type="Proteomes" id="UP000430692">
    <property type="component" value="Unassembled WGS sequence"/>
</dbReference>
<evidence type="ECO:0000313" key="2">
    <source>
        <dbReference type="Proteomes" id="UP000430692"/>
    </source>
</evidence>
<accession>A0A6I4W201</accession>
<name>A0A6I4W201_9BACL</name>
<gene>
    <name evidence="1" type="ORF">GSM42_13990</name>
</gene>
<keyword evidence="2" id="KW-1185">Reference proteome</keyword>
<reference evidence="1 2" key="1">
    <citation type="submission" date="2019-12" db="EMBL/GenBank/DDBJ databases">
        <title>Whole-genome analyses of novel actinobacteria.</title>
        <authorList>
            <person name="Sahin N."/>
            <person name="Saygin H."/>
        </authorList>
    </citation>
    <scope>NUCLEOTIDE SEQUENCE [LARGE SCALE GENOMIC DNA]</scope>
    <source>
        <strain evidence="1 2">KC615</strain>
    </source>
</reference>